<evidence type="ECO:0000256" key="9">
    <source>
        <dbReference type="ARBA" id="ARBA00023077"/>
    </source>
</evidence>
<evidence type="ECO:0000313" key="18">
    <source>
        <dbReference type="Proteomes" id="UP000552700"/>
    </source>
</evidence>
<reference evidence="17 18" key="1">
    <citation type="submission" date="2020-08" db="EMBL/GenBank/DDBJ databases">
        <title>Genomic Encyclopedia of Type Strains, Phase IV (KMG-IV): sequencing the most valuable type-strain genomes for metagenomic binning, comparative biology and taxonomic classification.</title>
        <authorList>
            <person name="Goeker M."/>
        </authorList>
    </citation>
    <scope>NUCLEOTIDE SEQUENCE [LARGE SCALE GENOMIC DNA]</scope>
    <source>
        <strain evidence="17 18">DSM 102255</strain>
    </source>
</reference>
<dbReference type="InterPro" id="IPR036942">
    <property type="entry name" value="Beta-barrel_TonB_sf"/>
</dbReference>
<keyword evidence="17" id="KW-0675">Receptor</keyword>
<evidence type="ECO:0000256" key="10">
    <source>
        <dbReference type="ARBA" id="ARBA00023136"/>
    </source>
</evidence>
<evidence type="ECO:0000256" key="14">
    <source>
        <dbReference type="RuleBase" id="RU003357"/>
    </source>
</evidence>
<dbReference type="InterPro" id="IPR039426">
    <property type="entry name" value="TonB-dep_rcpt-like"/>
</dbReference>
<keyword evidence="18" id="KW-1185">Reference proteome</keyword>
<dbReference type="InterPro" id="IPR010917">
    <property type="entry name" value="TonB_rcpt_CS"/>
</dbReference>
<evidence type="ECO:0000313" key="17">
    <source>
        <dbReference type="EMBL" id="MBB6123003.1"/>
    </source>
</evidence>
<organism evidence="17 18">
    <name type="scientific">Sphingobium subterraneum</name>
    <dbReference type="NCBI Taxonomy" id="627688"/>
    <lineage>
        <taxon>Bacteria</taxon>
        <taxon>Pseudomonadati</taxon>
        <taxon>Pseudomonadota</taxon>
        <taxon>Alphaproteobacteria</taxon>
        <taxon>Sphingomonadales</taxon>
        <taxon>Sphingomonadaceae</taxon>
        <taxon>Sphingobium</taxon>
    </lineage>
</organism>
<evidence type="ECO:0000256" key="4">
    <source>
        <dbReference type="ARBA" id="ARBA00022496"/>
    </source>
</evidence>
<dbReference type="GO" id="GO:0009279">
    <property type="term" value="C:cell outer membrane"/>
    <property type="evidence" value="ECO:0007669"/>
    <property type="project" value="UniProtKB-SubCell"/>
</dbReference>
<evidence type="ECO:0000256" key="3">
    <source>
        <dbReference type="ARBA" id="ARBA00022452"/>
    </source>
</evidence>
<keyword evidence="8" id="KW-0406">Ion transport</keyword>
<evidence type="ECO:0000256" key="13">
    <source>
        <dbReference type="PROSITE-ProRule" id="PRU10144"/>
    </source>
</evidence>
<evidence type="ECO:0000256" key="8">
    <source>
        <dbReference type="ARBA" id="ARBA00023065"/>
    </source>
</evidence>
<feature type="domain" description="TonB-dependent receptor-like beta-barrel" evidence="15">
    <location>
        <begin position="304"/>
        <end position="752"/>
    </location>
</feature>
<keyword evidence="11 12" id="KW-0998">Cell outer membrane</keyword>
<keyword evidence="5 12" id="KW-0812">Transmembrane</keyword>
<dbReference type="EMBL" id="JACIJP010000001">
    <property type="protein sequence ID" value="MBB6123003.1"/>
    <property type="molecule type" value="Genomic_DNA"/>
</dbReference>
<name>A0A841IWH7_9SPHN</name>
<comment type="caution">
    <text evidence="17">The sequence shown here is derived from an EMBL/GenBank/DDBJ whole genome shotgun (WGS) entry which is preliminary data.</text>
</comment>
<dbReference type="RefSeq" id="WP_184077566.1">
    <property type="nucleotide sequence ID" value="NZ_JACIJP010000001.1"/>
</dbReference>
<keyword evidence="3 12" id="KW-1134">Transmembrane beta strand</keyword>
<dbReference type="CDD" id="cd01347">
    <property type="entry name" value="ligand_gated_channel"/>
    <property type="match status" value="1"/>
</dbReference>
<keyword evidence="6" id="KW-0732">Signal</keyword>
<evidence type="ECO:0000256" key="7">
    <source>
        <dbReference type="ARBA" id="ARBA00023004"/>
    </source>
</evidence>
<dbReference type="PROSITE" id="PS01156">
    <property type="entry name" value="TONB_DEPENDENT_REC_2"/>
    <property type="match status" value="1"/>
</dbReference>
<keyword evidence="10 12" id="KW-0472">Membrane</keyword>
<evidence type="ECO:0000256" key="6">
    <source>
        <dbReference type="ARBA" id="ARBA00022729"/>
    </source>
</evidence>
<dbReference type="InterPro" id="IPR012910">
    <property type="entry name" value="Plug_dom"/>
</dbReference>
<evidence type="ECO:0000259" key="15">
    <source>
        <dbReference type="Pfam" id="PF00593"/>
    </source>
</evidence>
<dbReference type="PANTHER" id="PTHR32552:SF81">
    <property type="entry name" value="TONB-DEPENDENT OUTER MEMBRANE RECEPTOR"/>
    <property type="match status" value="1"/>
</dbReference>
<sequence length="790" mass="84771">MTNVLERLPSSRRAAKNAAAWMCGIAMGAVLVPQAYAQAAAAGQPAAENDQAIGDIIVTAQKRSESVQKTPLAITAIGGEALRTSGTSTISAVVQSVPSLQLGQFYGVANVTLRGVTLSAINAGTESPVAFHVDGVYYGRPAAVLSSFFDVQRVEVLRGAQGTLYGRNASGGSINIITADPTPDLSGFAQVTYGNYNHMNVEAAVSGPLSDKVQVRVAGRWDHRDGYGINEATGRDIDDNNERAIRGKIKILPTDTLTILLEGDYSKAHSNAAIHLQGAVAGGPIFGTQSSIFGTPFVPGKASSKLRNVSQDEDPTLRTKFWGFGSTISLELGSITLRSITSYRKSQSLSVGDIDLTSAPLVSPFGISDDANQFSQELQVVGQDDHSNWILGGYYFHEKDEGREVSAFSTVFAGANPATNARGLYSGSRVTTDAYAIFGQYTRKFTDQLSVTVGGRYSIETKGLINQNNFDLGTPFDRSKLFDKPATFAIQCGKGLPTLGYAGTGVTCRPKKTFKAFTPKVGIDYQVTPQTLLYASYTRGFKSGTFNLGVVQDAVRPEKLDDFELGIKSTLMDGRLRANVAGFYYNYKDVQAYNGLPTQTYLENAATAKIYGIETELVARPVTQFQIDLSGSWLHATYDNYKAYDQLRPGGDGVTLVPNLGSTGFLNGFDLKGNRLPQAPRISGRLGAAYTFASDLGDFTLRGEAAYKSKMYITQFNTDPVGAVKAHTRFNASLNYEHKDGHLTASINAKNLGNKVLLTNGFAGTPFVGGLISGYLEAPRTIDFTVGYKF</sequence>
<evidence type="ECO:0000256" key="2">
    <source>
        <dbReference type="ARBA" id="ARBA00022448"/>
    </source>
</evidence>
<dbReference type="Proteomes" id="UP000552700">
    <property type="component" value="Unassembled WGS sequence"/>
</dbReference>
<evidence type="ECO:0000256" key="5">
    <source>
        <dbReference type="ARBA" id="ARBA00022692"/>
    </source>
</evidence>
<dbReference type="AlphaFoldDB" id="A0A841IWH7"/>
<keyword evidence="9 14" id="KW-0798">TonB box</keyword>
<keyword evidence="2 12" id="KW-0813">Transport</keyword>
<evidence type="ECO:0000256" key="11">
    <source>
        <dbReference type="ARBA" id="ARBA00023237"/>
    </source>
</evidence>
<feature type="domain" description="TonB-dependent receptor plug" evidence="16">
    <location>
        <begin position="67"/>
        <end position="172"/>
    </location>
</feature>
<dbReference type="InterPro" id="IPR000531">
    <property type="entry name" value="Beta-barrel_TonB"/>
</dbReference>
<dbReference type="PANTHER" id="PTHR32552">
    <property type="entry name" value="FERRICHROME IRON RECEPTOR-RELATED"/>
    <property type="match status" value="1"/>
</dbReference>
<dbReference type="Gene3D" id="2.40.170.20">
    <property type="entry name" value="TonB-dependent receptor, beta-barrel domain"/>
    <property type="match status" value="1"/>
</dbReference>
<protein>
    <submittedName>
        <fullName evidence="17">Iron complex outermembrane receptor protein</fullName>
    </submittedName>
</protein>
<dbReference type="Pfam" id="PF00593">
    <property type="entry name" value="TonB_dep_Rec_b-barrel"/>
    <property type="match status" value="1"/>
</dbReference>
<gene>
    <name evidence="17" type="ORF">FHS92_000710</name>
</gene>
<accession>A0A841IWH7</accession>
<dbReference type="PROSITE" id="PS52016">
    <property type="entry name" value="TONB_DEPENDENT_REC_3"/>
    <property type="match status" value="1"/>
</dbReference>
<dbReference type="GO" id="GO:0006826">
    <property type="term" value="P:iron ion transport"/>
    <property type="evidence" value="ECO:0007669"/>
    <property type="project" value="UniProtKB-KW"/>
</dbReference>
<evidence type="ECO:0000256" key="1">
    <source>
        <dbReference type="ARBA" id="ARBA00004571"/>
    </source>
</evidence>
<feature type="short sequence motif" description="TonB C-terminal box" evidence="13">
    <location>
        <begin position="773"/>
        <end position="790"/>
    </location>
</feature>
<proteinExistence type="inferred from homology"/>
<comment type="subcellular location">
    <subcellularLocation>
        <location evidence="1 12">Cell outer membrane</location>
        <topology evidence="1 12">Multi-pass membrane protein</topology>
    </subcellularLocation>
</comment>
<keyword evidence="7" id="KW-0408">Iron</keyword>
<evidence type="ECO:0000259" key="16">
    <source>
        <dbReference type="Pfam" id="PF07715"/>
    </source>
</evidence>
<dbReference type="SUPFAM" id="SSF56935">
    <property type="entry name" value="Porins"/>
    <property type="match status" value="1"/>
</dbReference>
<dbReference type="Pfam" id="PF07715">
    <property type="entry name" value="Plug"/>
    <property type="match status" value="1"/>
</dbReference>
<evidence type="ECO:0000256" key="12">
    <source>
        <dbReference type="PROSITE-ProRule" id="PRU01360"/>
    </source>
</evidence>
<comment type="similarity">
    <text evidence="12 14">Belongs to the TonB-dependent receptor family.</text>
</comment>
<keyword evidence="4" id="KW-0410">Iron transport</keyword>